<dbReference type="PIRSF" id="PIRSF010372">
    <property type="entry name" value="PaiB"/>
    <property type="match status" value="1"/>
</dbReference>
<dbReference type="Proteomes" id="UP001596505">
    <property type="component" value="Unassembled WGS sequence"/>
</dbReference>
<dbReference type="RefSeq" id="WP_380966468.1">
    <property type="nucleotide sequence ID" value="NZ_JBHTCO010000015.1"/>
</dbReference>
<dbReference type="PANTHER" id="PTHR35802:SF1">
    <property type="entry name" value="PROTEASE SYNTHASE AND SPORULATION PROTEIN PAI 2"/>
    <property type="match status" value="1"/>
</dbReference>
<dbReference type="Gene3D" id="2.30.110.10">
    <property type="entry name" value="Electron Transport, Fmn-binding Protein, Chain A"/>
    <property type="match status" value="1"/>
</dbReference>
<dbReference type="EMBL" id="JBHTCO010000015">
    <property type="protein sequence ID" value="MFC7393789.1"/>
    <property type="molecule type" value="Genomic_DNA"/>
</dbReference>
<reference evidence="2" key="1">
    <citation type="journal article" date="2019" name="Int. J. Syst. Evol. Microbiol.">
        <title>The Global Catalogue of Microorganisms (GCM) 10K type strain sequencing project: providing services to taxonomists for standard genome sequencing and annotation.</title>
        <authorList>
            <consortium name="The Broad Institute Genomics Platform"/>
            <consortium name="The Broad Institute Genome Sequencing Center for Infectious Disease"/>
            <person name="Wu L."/>
            <person name="Ma J."/>
        </authorList>
    </citation>
    <scope>NUCLEOTIDE SEQUENCE [LARGE SCALE GENOMIC DNA]</scope>
    <source>
        <strain evidence="2">CGMCC 1.16305</strain>
    </source>
</reference>
<dbReference type="Pfam" id="PF04299">
    <property type="entry name" value="FMN_bind_2"/>
    <property type="match status" value="1"/>
</dbReference>
<accession>A0ABW2PXB2</accession>
<organism evidence="1 2">
    <name type="scientific">Scopulibacillus cellulosilyticus</name>
    <dbReference type="NCBI Taxonomy" id="2665665"/>
    <lineage>
        <taxon>Bacteria</taxon>
        <taxon>Bacillati</taxon>
        <taxon>Bacillota</taxon>
        <taxon>Bacilli</taxon>
        <taxon>Bacillales</taxon>
        <taxon>Sporolactobacillaceae</taxon>
        <taxon>Scopulibacillus</taxon>
    </lineage>
</organism>
<keyword evidence="2" id="KW-1185">Reference proteome</keyword>
<dbReference type="InterPro" id="IPR007396">
    <property type="entry name" value="TR_PAI2-type"/>
</dbReference>
<comment type="caution">
    <text evidence="1">The sequence shown here is derived from an EMBL/GenBank/DDBJ whole genome shotgun (WGS) entry which is preliminary data.</text>
</comment>
<sequence length="204" mass="23650">MYVPKHFKINDEEMIYDIIEENGFATLFSQHQGQPYATHLPLTLDKEKGCLYGHFARPNEQWKDIENQQVLAVFHGPHCYISPSWYETNRAVPTWNYVSVHVYGQVEMIDGNELIDSLRDLVLKYENPNSSYKLDQVDSRFIDGMSKGVAGFKIKIDKIEGKAKLSQNHPEQRQKLVVSHLEKCAREDERQIAHLMKANIDNKS</sequence>
<protein>
    <submittedName>
        <fullName evidence="1">FMN-binding negative transcriptional regulator</fullName>
    </submittedName>
</protein>
<name>A0ABW2PXB2_9BACL</name>
<dbReference type="SUPFAM" id="SSF50475">
    <property type="entry name" value="FMN-binding split barrel"/>
    <property type="match status" value="1"/>
</dbReference>
<gene>
    <name evidence="1" type="ORF">ACFQRG_12575</name>
</gene>
<evidence type="ECO:0000313" key="2">
    <source>
        <dbReference type="Proteomes" id="UP001596505"/>
    </source>
</evidence>
<evidence type="ECO:0000313" key="1">
    <source>
        <dbReference type="EMBL" id="MFC7393789.1"/>
    </source>
</evidence>
<dbReference type="InterPro" id="IPR012349">
    <property type="entry name" value="Split_barrel_FMN-bd"/>
</dbReference>
<proteinExistence type="predicted"/>
<dbReference type="PANTHER" id="PTHR35802">
    <property type="entry name" value="PROTEASE SYNTHASE AND SPORULATION PROTEIN PAI 2"/>
    <property type="match status" value="1"/>
</dbReference>